<dbReference type="PROSITE" id="PS51257">
    <property type="entry name" value="PROKAR_LIPOPROTEIN"/>
    <property type="match status" value="1"/>
</dbReference>
<protein>
    <submittedName>
        <fullName evidence="1">Uncharacterized protein</fullName>
    </submittedName>
</protein>
<evidence type="ECO:0000313" key="1">
    <source>
        <dbReference type="EMBL" id="RRG24131.1"/>
    </source>
</evidence>
<proteinExistence type="predicted"/>
<accession>A0A425Y6S9</accession>
<dbReference type="EMBL" id="QQWG01000002">
    <property type="protein sequence ID" value="RRG24131.1"/>
    <property type="molecule type" value="Genomic_DNA"/>
</dbReference>
<reference evidence="1 2" key="1">
    <citation type="submission" date="2018-07" db="EMBL/GenBank/DDBJ databases">
        <title>Draft genome sequence of Ancylomarina sp. M1P.</title>
        <authorList>
            <person name="Yadav S."/>
            <person name="Villanueva L."/>
            <person name="Damste J.S.S."/>
        </authorList>
    </citation>
    <scope>NUCLEOTIDE SEQUENCE [LARGE SCALE GENOMIC DNA]</scope>
    <source>
        <strain evidence="1 2">M1P</strain>
    </source>
</reference>
<dbReference type="AlphaFoldDB" id="A0A425Y6S9"/>
<sequence>MFVVMRKIKFILITLMFLSGTIISCEKNDSQSKEEPGNIPGMGDAGGELEIAAPFVLPPGISIVGEVRGAGDSSVSLVGENFLRSESNLKDYEGMYGSGGQWVLLNMVFENTTKEDQEVIIPAGCVFEYNRDDNETDDNNYQNGICLQEIRITIFGSTQLNVVLFLYCVNKGKEGSSSLVSYIIRGTSTSELIDFLVDALRYKMIDINDFAPEEMDEYNSITDRIQEIVWAITNGSGLTQADKDFIDDLSDKVGGI</sequence>
<organism evidence="1 2">
    <name type="scientific">Ancylomarina euxinus</name>
    <dbReference type="NCBI Taxonomy" id="2283627"/>
    <lineage>
        <taxon>Bacteria</taxon>
        <taxon>Pseudomonadati</taxon>
        <taxon>Bacteroidota</taxon>
        <taxon>Bacteroidia</taxon>
        <taxon>Marinilabiliales</taxon>
        <taxon>Marinifilaceae</taxon>
        <taxon>Ancylomarina</taxon>
    </lineage>
</organism>
<gene>
    <name evidence="1" type="ORF">DWB61_03155</name>
</gene>
<dbReference type="Proteomes" id="UP000285794">
    <property type="component" value="Unassembled WGS sequence"/>
</dbReference>
<evidence type="ECO:0000313" key="2">
    <source>
        <dbReference type="Proteomes" id="UP000285794"/>
    </source>
</evidence>
<comment type="caution">
    <text evidence="1">The sequence shown here is derived from an EMBL/GenBank/DDBJ whole genome shotgun (WGS) entry which is preliminary data.</text>
</comment>
<name>A0A425Y6S9_9BACT</name>
<keyword evidence="2" id="KW-1185">Reference proteome</keyword>